<evidence type="ECO:0000313" key="2">
    <source>
        <dbReference type="EMBL" id="QEG25185.1"/>
    </source>
</evidence>
<dbReference type="Gene3D" id="3.30.70.1290">
    <property type="entry name" value="Transposase IS200-like"/>
    <property type="match status" value="1"/>
</dbReference>
<proteinExistence type="predicted"/>
<dbReference type="InterPro" id="IPR002686">
    <property type="entry name" value="Transposase_17"/>
</dbReference>
<dbReference type="InterPro" id="IPR036515">
    <property type="entry name" value="Transposase_17_sf"/>
</dbReference>
<dbReference type="Pfam" id="PF01797">
    <property type="entry name" value="Y1_Tnp"/>
    <property type="match status" value="1"/>
</dbReference>
<accession>A0A5B9PIS5</accession>
<organism evidence="2 3">
    <name type="scientific">Mariniblastus fucicola</name>
    <dbReference type="NCBI Taxonomy" id="980251"/>
    <lineage>
        <taxon>Bacteria</taxon>
        <taxon>Pseudomonadati</taxon>
        <taxon>Planctomycetota</taxon>
        <taxon>Planctomycetia</taxon>
        <taxon>Pirellulales</taxon>
        <taxon>Pirellulaceae</taxon>
        <taxon>Mariniblastus</taxon>
    </lineage>
</organism>
<dbReference type="GO" id="GO:0003677">
    <property type="term" value="F:DNA binding"/>
    <property type="evidence" value="ECO:0007669"/>
    <property type="project" value="InterPro"/>
</dbReference>
<dbReference type="EMBL" id="CP042912">
    <property type="protein sequence ID" value="QEG25185.1"/>
    <property type="molecule type" value="Genomic_DNA"/>
</dbReference>
<keyword evidence="3" id="KW-1185">Reference proteome</keyword>
<dbReference type="AlphaFoldDB" id="A0A5B9PIS5"/>
<feature type="domain" description="Transposase IS200-like" evidence="1">
    <location>
        <begin position="212"/>
        <end position="280"/>
    </location>
</feature>
<dbReference type="GO" id="GO:0006313">
    <property type="term" value="P:DNA transposition"/>
    <property type="evidence" value="ECO:0007669"/>
    <property type="project" value="InterPro"/>
</dbReference>
<dbReference type="Proteomes" id="UP000322214">
    <property type="component" value="Chromosome"/>
</dbReference>
<dbReference type="KEGG" id="mff:MFFC18_51090"/>
<sequence length="310" mass="35721">MGSRVGDRTTSCQKGLPYRATREIENTSPKRCRPLVACEWFDCAKRMLELGPFFDARTALDSLLAKLPKMERENDLKPDLMARTNHSLALRACISWLLTTRRRPKVGNASGLYWPSPPMMEEREDWIQQKSRLVRQRWCNLKATMRAWTNPFSTGEPLAYFLSWTTYGTWLPGDERGWNRKGEHESLPSNMAREESAIGDLNEPPFLLTPTDRSLVETTIRKHCEIRGWKLHAVNVRSNHAHVVVIDPQTRPETTVAQFKSWCTRKLKPNHPDRKRFWTEGASTRWINEDAGLASAIEYTLEAQGRNGVE</sequence>
<reference evidence="2 3" key="1">
    <citation type="submission" date="2019-08" db="EMBL/GenBank/DDBJ databases">
        <title>Deep-cultivation of Planctomycetes and their phenomic and genomic characterization uncovers novel biology.</title>
        <authorList>
            <person name="Wiegand S."/>
            <person name="Jogler M."/>
            <person name="Boedeker C."/>
            <person name="Pinto D."/>
            <person name="Vollmers J."/>
            <person name="Rivas-Marin E."/>
            <person name="Kohn T."/>
            <person name="Peeters S.H."/>
            <person name="Heuer A."/>
            <person name="Rast P."/>
            <person name="Oberbeckmann S."/>
            <person name="Bunk B."/>
            <person name="Jeske O."/>
            <person name="Meyerdierks A."/>
            <person name="Storesund J.E."/>
            <person name="Kallscheuer N."/>
            <person name="Luecker S."/>
            <person name="Lage O.M."/>
            <person name="Pohl T."/>
            <person name="Merkel B.J."/>
            <person name="Hornburger P."/>
            <person name="Mueller R.-W."/>
            <person name="Bruemmer F."/>
            <person name="Labrenz M."/>
            <person name="Spormann A.M."/>
            <person name="Op den Camp H."/>
            <person name="Overmann J."/>
            <person name="Amann R."/>
            <person name="Jetten M.S.M."/>
            <person name="Mascher T."/>
            <person name="Medema M.H."/>
            <person name="Devos D.P."/>
            <person name="Kaster A.-K."/>
            <person name="Ovreas L."/>
            <person name="Rohde M."/>
            <person name="Galperin M.Y."/>
            <person name="Jogler C."/>
        </authorList>
    </citation>
    <scope>NUCLEOTIDE SEQUENCE [LARGE SCALE GENOMIC DNA]</scope>
    <source>
        <strain evidence="2 3">FC18</strain>
    </source>
</reference>
<dbReference type="SUPFAM" id="SSF143422">
    <property type="entry name" value="Transposase IS200-like"/>
    <property type="match status" value="1"/>
</dbReference>
<gene>
    <name evidence="2" type="ORF">MFFC18_51090</name>
</gene>
<name>A0A5B9PIS5_9BACT</name>
<evidence type="ECO:0000313" key="3">
    <source>
        <dbReference type="Proteomes" id="UP000322214"/>
    </source>
</evidence>
<protein>
    <submittedName>
        <fullName evidence="2">Transposase IS200 like protein</fullName>
    </submittedName>
</protein>
<dbReference type="GO" id="GO:0004803">
    <property type="term" value="F:transposase activity"/>
    <property type="evidence" value="ECO:0007669"/>
    <property type="project" value="InterPro"/>
</dbReference>
<evidence type="ECO:0000259" key="1">
    <source>
        <dbReference type="Pfam" id="PF01797"/>
    </source>
</evidence>